<dbReference type="Pfam" id="PF05572">
    <property type="entry name" value="Peptidase_M43"/>
    <property type="match status" value="1"/>
</dbReference>
<comment type="caution">
    <text evidence="12">The sequence shown here is derived from an EMBL/GenBank/DDBJ whole genome shotgun (WGS) entry which is preliminary data.</text>
</comment>
<accession>A0A7Y4NHQ9</accession>
<keyword evidence="2 12" id="KW-0645">Protease</keyword>
<keyword evidence="3" id="KW-0479">Metal-binding</keyword>
<dbReference type="GO" id="GO:0006508">
    <property type="term" value="P:proteolysis"/>
    <property type="evidence" value="ECO:0007669"/>
    <property type="project" value="UniProtKB-KW"/>
</dbReference>
<evidence type="ECO:0000313" key="12">
    <source>
        <dbReference type="EMBL" id="NOK14918.1"/>
    </source>
</evidence>
<dbReference type="Proteomes" id="UP000528460">
    <property type="component" value="Unassembled WGS sequence"/>
</dbReference>
<comment type="similarity">
    <text evidence="1">Belongs to the peptidase M43B family.</text>
</comment>
<proteinExistence type="inferred from homology"/>
<evidence type="ECO:0000256" key="7">
    <source>
        <dbReference type="ARBA" id="ARBA00023049"/>
    </source>
</evidence>
<evidence type="ECO:0000256" key="5">
    <source>
        <dbReference type="ARBA" id="ARBA00022801"/>
    </source>
</evidence>
<feature type="chain" id="PRO_5031140985" evidence="10">
    <location>
        <begin position="32"/>
        <end position="299"/>
    </location>
</feature>
<keyword evidence="4 10" id="KW-0732">Signal</keyword>
<dbReference type="CDD" id="cd04275">
    <property type="entry name" value="ZnMc_pappalysin_like"/>
    <property type="match status" value="1"/>
</dbReference>
<dbReference type="AlphaFoldDB" id="A0A7Y4NHQ9"/>
<evidence type="ECO:0000256" key="8">
    <source>
        <dbReference type="ARBA" id="ARBA00023157"/>
    </source>
</evidence>
<gene>
    <name evidence="12" type="ORF">HNS30_38495</name>
</gene>
<evidence type="ECO:0000256" key="6">
    <source>
        <dbReference type="ARBA" id="ARBA00022833"/>
    </source>
</evidence>
<evidence type="ECO:0000256" key="3">
    <source>
        <dbReference type="ARBA" id="ARBA00022723"/>
    </source>
</evidence>
<evidence type="ECO:0000259" key="11">
    <source>
        <dbReference type="Pfam" id="PF05572"/>
    </source>
</evidence>
<dbReference type="GO" id="GO:0008237">
    <property type="term" value="F:metallopeptidase activity"/>
    <property type="evidence" value="ECO:0007669"/>
    <property type="project" value="UniProtKB-KW"/>
</dbReference>
<keyword evidence="8" id="KW-1015">Disulfide bond</keyword>
<evidence type="ECO:0000256" key="10">
    <source>
        <dbReference type="SAM" id="SignalP"/>
    </source>
</evidence>
<evidence type="ECO:0000256" key="1">
    <source>
        <dbReference type="ARBA" id="ARBA00008721"/>
    </source>
</evidence>
<dbReference type="PANTHER" id="PTHR47466:SF1">
    <property type="entry name" value="METALLOPROTEASE MEP1 (AFU_ORTHOLOGUE AFUA_1G07730)-RELATED"/>
    <property type="match status" value="1"/>
</dbReference>
<organism evidence="12 13">
    <name type="scientific">Corallococcus exercitus</name>
    <dbReference type="NCBI Taxonomy" id="2316736"/>
    <lineage>
        <taxon>Bacteria</taxon>
        <taxon>Pseudomonadati</taxon>
        <taxon>Myxococcota</taxon>
        <taxon>Myxococcia</taxon>
        <taxon>Myxococcales</taxon>
        <taxon>Cystobacterineae</taxon>
        <taxon>Myxococcaceae</taxon>
        <taxon>Corallococcus</taxon>
    </lineage>
</organism>
<evidence type="ECO:0000313" key="13">
    <source>
        <dbReference type="Proteomes" id="UP000528460"/>
    </source>
</evidence>
<keyword evidence="6" id="KW-0862">Zinc</keyword>
<evidence type="ECO:0000256" key="9">
    <source>
        <dbReference type="SAM" id="MobiDB-lite"/>
    </source>
</evidence>
<reference evidence="12 13" key="1">
    <citation type="submission" date="2020-05" db="EMBL/GenBank/DDBJ databases">
        <authorList>
            <person name="Whitworth D."/>
        </authorList>
    </citation>
    <scope>NUCLEOTIDE SEQUENCE [LARGE SCALE GENOMIC DNA]</scope>
    <source>
        <strain evidence="12 13">CA046A</strain>
    </source>
</reference>
<dbReference type="SUPFAM" id="SSF55486">
    <property type="entry name" value="Metalloproteases ('zincins'), catalytic domain"/>
    <property type="match status" value="1"/>
</dbReference>
<dbReference type="RefSeq" id="WP_171421963.1">
    <property type="nucleotide sequence ID" value="NZ_JABFJW010000576.1"/>
</dbReference>
<evidence type="ECO:0000256" key="4">
    <source>
        <dbReference type="ARBA" id="ARBA00022729"/>
    </source>
</evidence>
<evidence type="ECO:0000256" key="2">
    <source>
        <dbReference type="ARBA" id="ARBA00022670"/>
    </source>
</evidence>
<dbReference type="InterPro" id="IPR008754">
    <property type="entry name" value="Peptidase_M43"/>
</dbReference>
<dbReference type="EMBL" id="JABFJW010000576">
    <property type="protein sequence ID" value="NOK14918.1"/>
    <property type="molecule type" value="Genomic_DNA"/>
</dbReference>
<dbReference type="PANTHER" id="PTHR47466">
    <property type="match status" value="1"/>
</dbReference>
<keyword evidence="5" id="KW-0378">Hydrolase</keyword>
<feature type="region of interest" description="Disordered" evidence="9">
    <location>
        <begin position="27"/>
        <end position="48"/>
    </location>
</feature>
<dbReference type="PROSITE" id="PS51257">
    <property type="entry name" value="PROKAR_LIPOPROTEIN"/>
    <property type="match status" value="1"/>
</dbReference>
<dbReference type="InterPro" id="IPR024079">
    <property type="entry name" value="MetalloPept_cat_dom_sf"/>
</dbReference>
<name>A0A7Y4NHQ9_9BACT</name>
<dbReference type="GO" id="GO:0046872">
    <property type="term" value="F:metal ion binding"/>
    <property type="evidence" value="ECO:0007669"/>
    <property type="project" value="UniProtKB-KW"/>
</dbReference>
<feature type="domain" description="Peptidase M43 pregnancy-associated plasma-A" evidence="11">
    <location>
        <begin position="177"/>
        <end position="293"/>
    </location>
</feature>
<feature type="compositionally biased region" description="Low complexity" evidence="9">
    <location>
        <begin position="27"/>
        <end position="46"/>
    </location>
</feature>
<feature type="signal peptide" evidence="10">
    <location>
        <begin position="1"/>
        <end position="31"/>
    </location>
</feature>
<protein>
    <submittedName>
        <fullName evidence="12">Zinc metalloprotease</fullName>
    </submittedName>
</protein>
<sequence length="299" mass="31074">MLRFVAQRSGRVAVVLGTLMSLAGCSSSAPAPEEQAPAEETATQQAVPHRGCATVELTADEKLEVDAAIAARGVSAKRAVGSVSVPVYFHVINQGSGIANGDIPDSQITAQMNVLNAAYSNTPFKFTLAGTDRTTNSTWYNLRSGSAAEKKMKSALRKGTAAALNIYTANLSGGLLGWATFPSSYTSQPSMDGVVILYSSVPGGTASPYNEGDTGTHEVGHWLGLYHTFQGGCNNPGDSVSDTPPEASAAFGCPAGRDTCSGGGADPIYNFMDYTDDNCMNTFTAGQVARADSVTATYR</sequence>
<keyword evidence="7 12" id="KW-0482">Metalloprotease</keyword>
<dbReference type="Gene3D" id="3.40.390.10">
    <property type="entry name" value="Collagenase (Catalytic Domain)"/>
    <property type="match status" value="1"/>
</dbReference>